<keyword evidence="1" id="KW-0812">Transmembrane</keyword>
<name>A0A3P7TBT6_9BILA</name>
<accession>A0A3P7TBT6</accession>
<organism evidence="2 3">
    <name type="scientific">Brugia timori</name>
    <dbReference type="NCBI Taxonomy" id="42155"/>
    <lineage>
        <taxon>Eukaryota</taxon>
        <taxon>Metazoa</taxon>
        <taxon>Ecdysozoa</taxon>
        <taxon>Nematoda</taxon>
        <taxon>Chromadorea</taxon>
        <taxon>Rhabditida</taxon>
        <taxon>Spirurina</taxon>
        <taxon>Spiruromorpha</taxon>
        <taxon>Filarioidea</taxon>
        <taxon>Onchocercidae</taxon>
        <taxon>Brugia</taxon>
    </lineage>
</organism>
<keyword evidence="3" id="KW-1185">Reference proteome</keyword>
<feature type="transmembrane region" description="Helical" evidence="1">
    <location>
        <begin position="6"/>
        <end position="24"/>
    </location>
</feature>
<proteinExistence type="predicted"/>
<reference evidence="2 3" key="1">
    <citation type="submission" date="2018-11" db="EMBL/GenBank/DDBJ databases">
        <authorList>
            <consortium name="Pathogen Informatics"/>
        </authorList>
    </citation>
    <scope>NUCLEOTIDE SEQUENCE [LARGE SCALE GENOMIC DNA]</scope>
</reference>
<dbReference type="Proteomes" id="UP000280834">
    <property type="component" value="Unassembled WGS sequence"/>
</dbReference>
<dbReference type="AlphaFoldDB" id="A0A3P7TBT6"/>
<evidence type="ECO:0000313" key="2">
    <source>
        <dbReference type="EMBL" id="VDO17269.1"/>
    </source>
</evidence>
<evidence type="ECO:0000313" key="3">
    <source>
        <dbReference type="Proteomes" id="UP000280834"/>
    </source>
</evidence>
<keyword evidence="1" id="KW-1133">Transmembrane helix</keyword>
<gene>
    <name evidence="2" type="ORF">BTMF_LOCUS4772</name>
</gene>
<evidence type="ECO:0000256" key="1">
    <source>
        <dbReference type="SAM" id="Phobius"/>
    </source>
</evidence>
<sequence>MFWCILVIQFALFYYYPLVVPTVIHKKLFRSTLDFLSWHIV</sequence>
<dbReference type="EMBL" id="UZAG01004861">
    <property type="protein sequence ID" value="VDO17269.1"/>
    <property type="molecule type" value="Genomic_DNA"/>
</dbReference>
<keyword evidence="1" id="KW-0472">Membrane</keyword>
<protein>
    <submittedName>
        <fullName evidence="2">Uncharacterized protein</fullName>
    </submittedName>
</protein>